<sequence length="85" mass="9901">MIRRKAGRDIKQAREDLKRKGCRKQMGHISVRWSGCLFARANVSRIKSIAFLWLLTPSSLLQRSKRGQQRPFFLQSSIFSCVYLS</sequence>
<evidence type="ECO:0000313" key="2">
    <source>
        <dbReference type="Proteomes" id="UP000077671"/>
    </source>
</evidence>
<reference evidence="1" key="1">
    <citation type="submission" date="2016-04" db="EMBL/GenBank/DDBJ databases">
        <authorList>
            <person name="Nguyen H.D."/>
            <person name="Kesanakurti P."/>
            <person name="Cullis J."/>
            <person name="Levesque C.A."/>
            <person name="Hambleton S."/>
        </authorList>
    </citation>
    <scope>NUCLEOTIDE SEQUENCE</scope>
    <source>
        <strain evidence="1">DAOMC 238032</strain>
    </source>
</reference>
<gene>
    <name evidence="1" type="ORF">A4X03_0g6700</name>
</gene>
<dbReference type="AlphaFoldDB" id="A0A8T8SUF9"/>
<dbReference type="Proteomes" id="UP000077671">
    <property type="component" value="Unassembled WGS sequence"/>
</dbReference>
<reference evidence="1" key="2">
    <citation type="journal article" date="2019" name="IMA Fungus">
        <title>Genome sequencing and comparison of five Tilletia species to identify candidate genes for the detection of regulated species infecting wheat.</title>
        <authorList>
            <person name="Nguyen H.D.T."/>
            <person name="Sultana T."/>
            <person name="Kesanakurti P."/>
            <person name="Hambleton S."/>
        </authorList>
    </citation>
    <scope>NUCLEOTIDE SEQUENCE</scope>
    <source>
        <strain evidence="1">DAOMC 238032</strain>
    </source>
</reference>
<organism evidence="1 2">
    <name type="scientific">Tilletia caries</name>
    <name type="common">wheat bunt fungus</name>
    <dbReference type="NCBI Taxonomy" id="13290"/>
    <lineage>
        <taxon>Eukaryota</taxon>
        <taxon>Fungi</taxon>
        <taxon>Dikarya</taxon>
        <taxon>Basidiomycota</taxon>
        <taxon>Ustilaginomycotina</taxon>
        <taxon>Exobasidiomycetes</taxon>
        <taxon>Tilletiales</taxon>
        <taxon>Tilletiaceae</taxon>
        <taxon>Tilletia</taxon>
    </lineage>
</organism>
<proteinExistence type="predicted"/>
<protein>
    <submittedName>
        <fullName evidence="1">Uncharacterized protein</fullName>
    </submittedName>
</protein>
<evidence type="ECO:0000313" key="1">
    <source>
        <dbReference type="EMBL" id="KAE8248833.1"/>
    </source>
</evidence>
<accession>A0A8T8SUF9</accession>
<name>A0A8T8SUF9_9BASI</name>
<dbReference type="EMBL" id="LWDD02001359">
    <property type="protein sequence ID" value="KAE8248833.1"/>
    <property type="molecule type" value="Genomic_DNA"/>
</dbReference>
<comment type="caution">
    <text evidence="1">The sequence shown here is derived from an EMBL/GenBank/DDBJ whole genome shotgun (WGS) entry which is preliminary data.</text>
</comment>